<evidence type="ECO:0000256" key="5">
    <source>
        <dbReference type="ARBA" id="ARBA00022833"/>
    </source>
</evidence>
<proteinExistence type="inferred from homology"/>
<organism evidence="10 11">
    <name type="scientific">Jatrophihabitans lederbergiae</name>
    <dbReference type="NCBI Taxonomy" id="3075547"/>
    <lineage>
        <taxon>Bacteria</taxon>
        <taxon>Bacillati</taxon>
        <taxon>Actinomycetota</taxon>
        <taxon>Actinomycetes</taxon>
        <taxon>Jatrophihabitantales</taxon>
        <taxon>Jatrophihabitantaceae</taxon>
        <taxon>Jatrophihabitans</taxon>
    </lineage>
</organism>
<comment type="caution">
    <text evidence="10">The sequence shown here is derived from an EMBL/GenBank/DDBJ whole genome shotgun (WGS) entry which is preliminary data.</text>
</comment>
<keyword evidence="3" id="KW-0479">Metal-binding</keyword>
<name>A0ABU2JEI9_9ACTN</name>
<evidence type="ECO:0000313" key="10">
    <source>
        <dbReference type="EMBL" id="MDT0263418.1"/>
    </source>
</evidence>
<protein>
    <recommendedName>
        <fullName evidence="8">7-cyano-7-deazaguanine synthase</fullName>
        <ecNumber evidence="8">6.3.4.20</ecNumber>
    </recommendedName>
</protein>
<keyword evidence="4" id="KW-0547">Nucleotide-binding</keyword>
<keyword evidence="5" id="KW-0862">Zinc</keyword>
<accession>A0ABU2JEI9</accession>
<evidence type="ECO:0000256" key="9">
    <source>
        <dbReference type="ARBA" id="ARBA00047890"/>
    </source>
</evidence>
<comment type="catalytic activity">
    <reaction evidence="9">
        <text>7-carboxy-7-carbaguanine + NH4(+) + 2 ATP = 7-cyano-7-carbaguanine + 2 AMP + 2 diphosphate + 2 H(+)</text>
        <dbReference type="Rhea" id="RHEA:27982"/>
        <dbReference type="ChEBI" id="CHEBI:15378"/>
        <dbReference type="ChEBI" id="CHEBI:28938"/>
        <dbReference type="ChEBI" id="CHEBI:30616"/>
        <dbReference type="ChEBI" id="CHEBI:33019"/>
        <dbReference type="ChEBI" id="CHEBI:45075"/>
        <dbReference type="ChEBI" id="CHEBI:61036"/>
        <dbReference type="ChEBI" id="CHEBI:456215"/>
        <dbReference type="EC" id="6.3.4.20"/>
    </reaction>
</comment>
<dbReference type="Pfam" id="PF06508">
    <property type="entry name" value="QueC"/>
    <property type="match status" value="1"/>
</dbReference>
<reference evidence="11" key="1">
    <citation type="submission" date="2023-07" db="EMBL/GenBank/DDBJ databases">
        <title>30 novel species of actinomycetes from the DSMZ collection.</title>
        <authorList>
            <person name="Nouioui I."/>
        </authorList>
    </citation>
    <scope>NUCLEOTIDE SEQUENCE [LARGE SCALE GENOMIC DNA]</scope>
    <source>
        <strain evidence="11">DSM 44399</strain>
    </source>
</reference>
<dbReference type="Gene3D" id="3.40.50.620">
    <property type="entry name" value="HUPs"/>
    <property type="match status" value="1"/>
</dbReference>
<evidence type="ECO:0000256" key="3">
    <source>
        <dbReference type="ARBA" id="ARBA00022723"/>
    </source>
</evidence>
<evidence type="ECO:0000313" key="11">
    <source>
        <dbReference type="Proteomes" id="UP001183176"/>
    </source>
</evidence>
<dbReference type="PANTHER" id="PTHR42914:SF1">
    <property type="entry name" value="7-CYANO-7-DEAZAGUANINE SYNTHASE"/>
    <property type="match status" value="1"/>
</dbReference>
<evidence type="ECO:0000256" key="7">
    <source>
        <dbReference type="ARBA" id="ARBA00037993"/>
    </source>
</evidence>
<comment type="pathway">
    <text evidence="1">Purine metabolism; 7-cyano-7-deazaguanine biosynthesis.</text>
</comment>
<keyword evidence="2 10" id="KW-0436">Ligase</keyword>
<keyword evidence="11" id="KW-1185">Reference proteome</keyword>
<dbReference type="InterPro" id="IPR018317">
    <property type="entry name" value="QueC"/>
</dbReference>
<sequence>MTVDPPHRSLGARPELLLLSGGLDSAALAAWRQPSATLFIDYGQRPAIAEARAAAAVASELGLHHDAISVDAPEIGGGLLVDDVTLPGAPSPEWWPYRNQLLVTVAAAWALRTGRAGHTIVVGSIVSDGSRHADGTRAFYDALDTLLCLQEGDVSVSAPALELESAELVKRSNITDSVLGWTHSCHRANYPCAECPGCYKRAAVLLELNRLQ</sequence>
<evidence type="ECO:0000256" key="2">
    <source>
        <dbReference type="ARBA" id="ARBA00022598"/>
    </source>
</evidence>
<evidence type="ECO:0000256" key="1">
    <source>
        <dbReference type="ARBA" id="ARBA00005061"/>
    </source>
</evidence>
<keyword evidence="6" id="KW-0067">ATP-binding</keyword>
<dbReference type="PANTHER" id="PTHR42914">
    <property type="entry name" value="7-CYANO-7-DEAZAGUANINE SYNTHASE"/>
    <property type="match status" value="1"/>
</dbReference>
<evidence type="ECO:0000256" key="6">
    <source>
        <dbReference type="ARBA" id="ARBA00022840"/>
    </source>
</evidence>
<dbReference type="InterPro" id="IPR014729">
    <property type="entry name" value="Rossmann-like_a/b/a_fold"/>
</dbReference>
<comment type="similarity">
    <text evidence="7">Belongs to the QueC family.</text>
</comment>
<dbReference type="EC" id="6.3.4.20" evidence="8"/>
<dbReference type="EMBL" id="JAVREH010000038">
    <property type="protein sequence ID" value="MDT0263418.1"/>
    <property type="molecule type" value="Genomic_DNA"/>
</dbReference>
<evidence type="ECO:0000256" key="8">
    <source>
        <dbReference type="ARBA" id="ARBA00039149"/>
    </source>
</evidence>
<dbReference type="RefSeq" id="WP_311424563.1">
    <property type="nucleotide sequence ID" value="NZ_JAVREH010000038.1"/>
</dbReference>
<dbReference type="Proteomes" id="UP001183176">
    <property type="component" value="Unassembled WGS sequence"/>
</dbReference>
<dbReference type="SUPFAM" id="SSF52402">
    <property type="entry name" value="Adenine nucleotide alpha hydrolases-like"/>
    <property type="match status" value="1"/>
</dbReference>
<gene>
    <name evidence="10" type="ORF">RM423_18710</name>
</gene>
<evidence type="ECO:0000256" key="4">
    <source>
        <dbReference type="ARBA" id="ARBA00022741"/>
    </source>
</evidence>
<dbReference type="GO" id="GO:0016874">
    <property type="term" value="F:ligase activity"/>
    <property type="evidence" value="ECO:0007669"/>
    <property type="project" value="UniProtKB-KW"/>
</dbReference>